<evidence type="ECO:0000256" key="3">
    <source>
        <dbReference type="ARBA" id="ARBA00022741"/>
    </source>
</evidence>
<evidence type="ECO:0000259" key="7">
    <source>
        <dbReference type="Pfam" id="PF13339"/>
    </source>
</evidence>
<dbReference type="InterPro" id="IPR013126">
    <property type="entry name" value="Hsp_70_fam"/>
</dbReference>
<dbReference type="Proteomes" id="UP000613580">
    <property type="component" value="Unassembled WGS sequence"/>
</dbReference>
<comment type="caution">
    <text evidence="8">The sequence shown here is derived from an EMBL/GenBank/DDBJ whole genome shotgun (WGS) entry which is preliminary data.</text>
</comment>
<reference evidence="8" key="1">
    <citation type="submission" date="2020-05" db="EMBL/GenBank/DDBJ databases">
        <title>Mycena genomes resolve the evolution of fungal bioluminescence.</title>
        <authorList>
            <person name="Tsai I.J."/>
        </authorList>
    </citation>
    <scope>NUCLEOTIDE SEQUENCE</scope>
    <source>
        <strain evidence="8">110903Hualien_Pintung</strain>
    </source>
</reference>
<dbReference type="GO" id="GO:0140662">
    <property type="term" value="F:ATP-dependent protein folding chaperone"/>
    <property type="evidence" value="ECO:0007669"/>
    <property type="project" value="InterPro"/>
</dbReference>
<evidence type="ECO:0000313" key="8">
    <source>
        <dbReference type="EMBL" id="KAF7308684.1"/>
    </source>
</evidence>
<dbReference type="FunFam" id="3.90.640.10:FF:000021">
    <property type="entry name" value="Heat shock protein 14"/>
    <property type="match status" value="1"/>
</dbReference>
<dbReference type="Gene3D" id="3.90.640.10">
    <property type="entry name" value="Actin, Chain A, domain 4"/>
    <property type="match status" value="1"/>
</dbReference>
<dbReference type="OrthoDB" id="29851at2759"/>
<evidence type="ECO:0000256" key="4">
    <source>
        <dbReference type="ARBA" id="ARBA00022840"/>
    </source>
</evidence>
<evidence type="ECO:0000256" key="1">
    <source>
        <dbReference type="ARBA" id="ARBA00008966"/>
    </source>
</evidence>
<dbReference type="Gene3D" id="3.30.30.30">
    <property type="match status" value="1"/>
</dbReference>
<feature type="region of interest" description="Disordered" evidence="5">
    <location>
        <begin position="694"/>
        <end position="740"/>
    </location>
</feature>
<protein>
    <recommendedName>
        <fullName evidence="2">Protein BFR2</fullName>
    </recommendedName>
</protein>
<dbReference type="InterPro" id="IPR012617">
    <property type="entry name" value="AATF_C"/>
</dbReference>
<dbReference type="GO" id="GO:0005524">
    <property type="term" value="F:ATP binding"/>
    <property type="evidence" value="ECO:0007669"/>
    <property type="project" value="UniProtKB-KW"/>
</dbReference>
<dbReference type="Pfam" id="PF13339">
    <property type="entry name" value="AATF-Che1"/>
    <property type="match status" value="1"/>
</dbReference>
<dbReference type="InterPro" id="IPR039223">
    <property type="entry name" value="AATF/Bfr2"/>
</dbReference>
<keyword evidence="9" id="KW-1185">Reference proteome</keyword>
<dbReference type="Pfam" id="PF08164">
    <property type="entry name" value="TRAUB"/>
    <property type="match status" value="1"/>
</dbReference>
<proteinExistence type="inferred from homology"/>
<evidence type="ECO:0000256" key="5">
    <source>
        <dbReference type="SAM" id="MobiDB-lite"/>
    </source>
</evidence>
<dbReference type="PANTHER" id="PTHR15565">
    <property type="entry name" value="AATF PROTEIN APOPTOSIS ANTAGONIZING TRANSCRIPTION FACTOR"/>
    <property type="match status" value="1"/>
</dbReference>
<name>A0A8H6W7J3_MYCCL</name>
<feature type="compositionally biased region" description="Acidic residues" evidence="5">
    <location>
        <begin position="697"/>
        <end position="706"/>
    </location>
</feature>
<organism evidence="8 9">
    <name type="scientific">Mycena chlorophos</name>
    <name type="common">Agaric fungus</name>
    <name type="synonym">Agaricus chlorophos</name>
    <dbReference type="NCBI Taxonomy" id="658473"/>
    <lineage>
        <taxon>Eukaryota</taxon>
        <taxon>Fungi</taxon>
        <taxon>Dikarya</taxon>
        <taxon>Basidiomycota</taxon>
        <taxon>Agaricomycotina</taxon>
        <taxon>Agaricomycetes</taxon>
        <taxon>Agaricomycetidae</taxon>
        <taxon>Agaricales</taxon>
        <taxon>Marasmiineae</taxon>
        <taxon>Mycenaceae</taxon>
        <taxon>Mycena</taxon>
    </lineage>
</organism>
<dbReference type="GO" id="GO:0005730">
    <property type="term" value="C:nucleolus"/>
    <property type="evidence" value="ECO:0007669"/>
    <property type="project" value="TreeGrafter"/>
</dbReference>
<evidence type="ECO:0000259" key="6">
    <source>
        <dbReference type="Pfam" id="PF08164"/>
    </source>
</evidence>
<dbReference type="PANTHER" id="PTHR15565:SF0">
    <property type="entry name" value="PROTEIN AATF"/>
    <property type="match status" value="1"/>
</dbReference>
<feature type="domain" description="Apoptosis-antagonizing transcription factor C-terminal" evidence="6">
    <location>
        <begin position="937"/>
        <end position="1015"/>
    </location>
</feature>
<dbReference type="InterPro" id="IPR025160">
    <property type="entry name" value="AATF"/>
</dbReference>
<dbReference type="InterPro" id="IPR043129">
    <property type="entry name" value="ATPase_NBD"/>
</dbReference>
<comment type="similarity">
    <text evidence="1">Belongs to the AATF family.</text>
</comment>
<keyword evidence="4" id="KW-0067">ATP-binding</keyword>
<feature type="region of interest" description="Disordered" evidence="5">
    <location>
        <begin position="543"/>
        <end position="569"/>
    </location>
</feature>
<dbReference type="AlphaFoldDB" id="A0A8H6W7J3"/>
<sequence>MAKPNGTAAPTPPPATAKTNIPAVVGINFGNSYASIAVYTKEGQAECIANENGERQIACAVSFHGEEIYVGNQAMPQLVKNAQNTITGFRNLLGKKFSEIDQSTALKSAPIIQHPTEPDTPAYEVEILQPAPTPLPLSAATTPAASHAATPRSEPIPAKRILTPQEVATMFLSSLLQSATDFLGKPILGAVINSPPSFSQIQKDALKKAAEDAGVRVLQLLDEPSAVLTATTSPHWPGGAEDRTQLIIDVGASSLSLAVVALRSGLGYIQGSRHTNNVANVGGDALTALLVKYFSKEFTKKTKVDFPNPPSSKEDIRATTKLVLALEHTKRTLSASPAPASLSVESLHSGNDYTATIARMRFDLLAAPVYNTISSEIKSLLESIPLDSHDIDEVVYVGGTACLPGLDSHLLNSVGFPETVKTCFSNLTMGSGAVGDPTGVLSVGCALQAALLLEIQNSPELLAAFDQSPAVKTSARTIGMLFPTAQEEHEMGGLFIAVLHKNTPLPARRVFELEVTLSGGESDKATKFGFELWEVEERIHVEKIAPPKPEEPLEDDEEEEEEEPEEVKTKKFEKAGCLGVLLGETKGTASKGKKGTYTANIRVEFILTEGGLSVVARDEKEEKVLAETLAQLDEAAPVDFDPEDVLARSEPLQDSVLEPVREHYVDVGPSTLRKLQSIADPKYDGVKTSRKQLMEDSDHDNDDDDEKVPSESEGSASESEEDEGPPTPADDLSTSLQKTLDADRKKGKAVAQQIATWETLLDARIGLQKAVSVSQKLPSSSQLSRYTEVKGCREALDKMLDEAFLLSDELFDLQEKLLTANESAVPPPRKRPTDAASALEHAYHQHLVQNLNKWSTKIQAVAPAALLPSNRNAFSSRNSQNLKSAVQLIDETLLDHRKLVARTQVRRGKGLRLGEGDEMEEDEDAVDVEMFDDTDFYQQLLRDVIDSRSGGVAGADNWMALQRQRKAKKKVDTKASKGRKIRYETHEKLQNFMVPVLVPGLWHEEQIDELFSSLLGRGFEGALGKDVEETAQEERMGEEVLRGFKIFG</sequence>
<feature type="compositionally biased region" description="Acidic residues" evidence="5">
    <location>
        <begin position="552"/>
        <end position="565"/>
    </location>
</feature>
<dbReference type="GO" id="GO:0000462">
    <property type="term" value="P:maturation of SSU-rRNA from tricistronic rRNA transcript (SSU-rRNA, 5.8S rRNA, LSU-rRNA)"/>
    <property type="evidence" value="ECO:0007669"/>
    <property type="project" value="TreeGrafter"/>
</dbReference>
<dbReference type="EMBL" id="JACAZE010000008">
    <property type="protein sequence ID" value="KAF7308684.1"/>
    <property type="molecule type" value="Genomic_DNA"/>
</dbReference>
<keyword evidence="3" id="KW-0547">Nucleotide-binding</keyword>
<accession>A0A8H6W7J3</accession>
<dbReference type="Gene3D" id="3.30.420.40">
    <property type="match status" value="2"/>
</dbReference>
<dbReference type="SUPFAM" id="SSF53067">
    <property type="entry name" value="Actin-like ATPase domain"/>
    <property type="match status" value="2"/>
</dbReference>
<evidence type="ECO:0000313" key="9">
    <source>
        <dbReference type="Proteomes" id="UP000613580"/>
    </source>
</evidence>
<gene>
    <name evidence="8" type="ORF">HMN09_00717900</name>
</gene>
<dbReference type="Pfam" id="PF00012">
    <property type="entry name" value="HSP70"/>
    <property type="match status" value="2"/>
</dbReference>
<evidence type="ECO:0000256" key="2">
    <source>
        <dbReference type="ARBA" id="ARBA00013850"/>
    </source>
</evidence>
<feature type="domain" description="AATF leucine zipper-containing" evidence="7">
    <location>
        <begin position="743"/>
        <end position="857"/>
    </location>
</feature>